<comment type="caution">
    <text evidence="3">The sequence shown here is derived from an EMBL/GenBank/DDBJ whole genome shotgun (WGS) entry which is preliminary data.</text>
</comment>
<reference evidence="3" key="1">
    <citation type="submission" date="2022-09" db="EMBL/GenBank/DDBJ databases">
        <title>Haloadaptaus new haloarchaeum isolated from saline soil.</title>
        <authorList>
            <person name="Duran-Viseras A."/>
            <person name="Sanchez-Porro C."/>
            <person name="Ventosa A."/>
        </authorList>
    </citation>
    <scope>NUCLEOTIDE SEQUENCE</scope>
    <source>
        <strain evidence="3">F3-133</strain>
    </source>
</reference>
<gene>
    <name evidence="3" type="ORF">EGH25_11525</name>
</gene>
<dbReference type="Pfam" id="PF19099">
    <property type="entry name" value="DUF5786"/>
    <property type="match status" value="1"/>
</dbReference>
<feature type="domain" description="DUF5786" evidence="2">
    <location>
        <begin position="3"/>
        <end position="56"/>
    </location>
</feature>
<dbReference type="InterPro" id="IPR043902">
    <property type="entry name" value="DUF5786"/>
</dbReference>
<keyword evidence="4" id="KW-1185">Reference proteome</keyword>
<evidence type="ECO:0000256" key="1">
    <source>
        <dbReference type="SAM" id="MobiDB-lite"/>
    </source>
</evidence>
<feature type="region of interest" description="Disordered" evidence="1">
    <location>
        <begin position="1"/>
        <end position="59"/>
    </location>
</feature>
<organism evidence="3 4">
    <name type="scientific">Halorutilus salinus</name>
    <dbReference type="NCBI Taxonomy" id="2487751"/>
    <lineage>
        <taxon>Archaea</taxon>
        <taxon>Methanobacteriati</taxon>
        <taxon>Methanobacteriota</taxon>
        <taxon>Stenosarchaea group</taxon>
        <taxon>Halobacteria</taxon>
        <taxon>Halorutilales</taxon>
        <taxon>Halorutilaceae</taxon>
        <taxon>Halorutilus</taxon>
    </lineage>
</organism>
<accession>A0A9Q4GHA9</accession>
<evidence type="ECO:0000313" key="4">
    <source>
        <dbReference type="Proteomes" id="UP001149411"/>
    </source>
</evidence>
<sequence length="59" mass="6587">MGFGSYDESEQENQQAESDVDEDDAVSVQDAKHDGEVSYDTEASSDELIDQLQDIKEDE</sequence>
<evidence type="ECO:0000313" key="3">
    <source>
        <dbReference type="EMBL" id="MCX2819979.1"/>
    </source>
</evidence>
<proteinExistence type="predicted"/>
<dbReference type="Proteomes" id="UP001149411">
    <property type="component" value="Unassembled WGS sequence"/>
</dbReference>
<feature type="compositionally biased region" description="Acidic residues" evidence="1">
    <location>
        <begin position="37"/>
        <end position="49"/>
    </location>
</feature>
<dbReference type="EMBL" id="RKLV01000015">
    <property type="protein sequence ID" value="MCX2819979.1"/>
    <property type="molecule type" value="Genomic_DNA"/>
</dbReference>
<protein>
    <submittedName>
        <fullName evidence="3">DUF5786 family protein</fullName>
    </submittedName>
</protein>
<evidence type="ECO:0000259" key="2">
    <source>
        <dbReference type="Pfam" id="PF19099"/>
    </source>
</evidence>
<dbReference type="AlphaFoldDB" id="A0A9Q4GHA9"/>
<name>A0A9Q4GHA9_9EURY</name>
<dbReference type="RefSeq" id="WP_266088734.1">
    <property type="nucleotide sequence ID" value="NZ_RKLV01000015.1"/>
</dbReference>